<protein>
    <submittedName>
        <fullName evidence="2 3">Uncharacterized protein</fullName>
    </submittedName>
</protein>
<reference evidence="2 4" key="1">
    <citation type="journal article" date="2011" name="Nature">
        <title>The Medicago genome provides insight into the evolution of rhizobial symbioses.</title>
        <authorList>
            <person name="Young N.D."/>
            <person name="Debelle F."/>
            <person name="Oldroyd G.E."/>
            <person name="Geurts R."/>
            <person name="Cannon S.B."/>
            <person name="Udvardi M.K."/>
            <person name="Benedito V.A."/>
            <person name="Mayer K.F."/>
            <person name="Gouzy J."/>
            <person name="Schoof H."/>
            <person name="Van de Peer Y."/>
            <person name="Proost S."/>
            <person name="Cook D.R."/>
            <person name="Meyers B.C."/>
            <person name="Spannagl M."/>
            <person name="Cheung F."/>
            <person name="De Mita S."/>
            <person name="Krishnakumar V."/>
            <person name="Gundlach H."/>
            <person name="Zhou S."/>
            <person name="Mudge J."/>
            <person name="Bharti A.K."/>
            <person name="Murray J.D."/>
            <person name="Naoumkina M.A."/>
            <person name="Rosen B."/>
            <person name="Silverstein K.A."/>
            <person name="Tang H."/>
            <person name="Rombauts S."/>
            <person name="Zhao P.X."/>
            <person name="Zhou P."/>
            <person name="Barbe V."/>
            <person name="Bardou P."/>
            <person name="Bechner M."/>
            <person name="Bellec A."/>
            <person name="Berger A."/>
            <person name="Berges H."/>
            <person name="Bidwell S."/>
            <person name="Bisseling T."/>
            <person name="Choisne N."/>
            <person name="Couloux A."/>
            <person name="Denny R."/>
            <person name="Deshpande S."/>
            <person name="Dai X."/>
            <person name="Doyle J.J."/>
            <person name="Dudez A.M."/>
            <person name="Farmer A.D."/>
            <person name="Fouteau S."/>
            <person name="Franken C."/>
            <person name="Gibelin C."/>
            <person name="Gish J."/>
            <person name="Goldstein S."/>
            <person name="Gonzalez A.J."/>
            <person name="Green P.J."/>
            <person name="Hallab A."/>
            <person name="Hartog M."/>
            <person name="Hua A."/>
            <person name="Humphray S.J."/>
            <person name="Jeong D.H."/>
            <person name="Jing Y."/>
            <person name="Jocker A."/>
            <person name="Kenton S.M."/>
            <person name="Kim D.J."/>
            <person name="Klee K."/>
            <person name="Lai H."/>
            <person name="Lang C."/>
            <person name="Lin S."/>
            <person name="Macmil S.L."/>
            <person name="Magdelenat G."/>
            <person name="Matthews L."/>
            <person name="McCorrison J."/>
            <person name="Monaghan E.L."/>
            <person name="Mun J.H."/>
            <person name="Najar F.Z."/>
            <person name="Nicholson C."/>
            <person name="Noirot C."/>
            <person name="O'Bleness M."/>
            <person name="Paule C.R."/>
            <person name="Poulain J."/>
            <person name="Prion F."/>
            <person name="Qin B."/>
            <person name="Qu C."/>
            <person name="Retzel E.F."/>
            <person name="Riddle C."/>
            <person name="Sallet E."/>
            <person name="Samain S."/>
            <person name="Samson N."/>
            <person name="Sanders I."/>
            <person name="Saurat O."/>
            <person name="Scarpelli C."/>
            <person name="Schiex T."/>
            <person name="Segurens B."/>
            <person name="Severin A.J."/>
            <person name="Sherrier D.J."/>
            <person name="Shi R."/>
            <person name="Sims S."/>
            <person name="Singer S.R."/>
            <person name="Sinharoy S."/>
            <person name="Sterck L."/>
            <person name="Viollet A."/>
            <person name="Wang B.B."/>
            <person name="Wang K."/>
            <person name="Wang M."/>
            <person name="Wang X."/>
            <person name="Warfsmann J."/>
            <person name="Weissenbach J."/>
            <person name="White D.D."/>
            <person name="White J.D."/>
            <person name="Wiley G.B."/>
            <person name="Wincker P."/>
            <person name="Xing Y."/>
            <person name="Yang L."/>
            <person name="Yao Z."/>
            <person name="Ying F."/>
            <person name="Zhai J."/>
            <person name="Zhou L."/>
            <person name="Zuber A."/>
            <person name="Denarie J."/>
            <person name="Dixon R.A."/>
            <person name="May G.D."/>
            <person name="Schwartz D.C."/>
            <person name="Rogers J."/>
            <person name="Quetier F."/>
            <person name="Town C.D."/>
            <person name="Roe B.A."/>
        </authorList>
    </citation>
    <scope>NUCLEOTIDE SEQUENCE [LARGE SCALE GENOMIC DNA]</scope>
    <source>
        <strain evidence="2">A17</strain>
        <strain evidence="3 4">cv. Jemalong A17</strain>
    </source>
</reference>
<gene>
    <name evidence="2" type="ordered locus">MTR_8g465330</name>
</gene>
<proteinExistence type="predicted"/>
<evidence type="ECO:0000313" key="4">
    <source>
        <dbReference type="Proteomes" id="UP000002051"/>
    </source>
</evidence>
<dbReference type="AlphaFoldDB" id="A0A072U1E9"/>
<dbReference type="EnsemblPlants" id="KEH19630">
    <property type="protein sequence ID" value="KEH19630"/>
    <property type="gene ID" value="MTR_8g465330"/>
</dbReference>
<dbReference type="EMBL" id="CM001224">
    <property type="protein sequence ID" value="KEH19630.1"/>
    <property type="molecule type" value="Genomic_DNA"/>
</dbReference>
<reference evidence="2 4" key="2">
    <citation type="journal article" date="2014" name="BMC Genomics">
        <title>An improved genome release (version Mt4.0) for the model legume Medicago truncatula.</title>
        <authorList>
            <person name="Tang H."/>
            <person name="Krishnakumar V."/>
            <person name="Bidwell S."/>
            <person name="Rosen B."/>
            <person name="Chan A."/>
            <person name="Zhou S."/>
            <person name="Gentzbittel L."/>
            <person name="Childs K.L."/>
            <person name="Yandell M."/>
            <person name="Gundlach H."/>
            <person name="Mayer K.F."/>
            <person name="Schwartz D.C."/>
            <person name="Town C.D."/>
        </authorList>
    </citation>
    <scope>GENOME REANNOTATION</scope>
    <source>
        <strain evidence="2">A17</strain>
        <strain evidence="3 4">cv. Jemalong A17</strain>
    </source>
</reference>
<keyword evidence="4" id="KW-1185">Reference proteome</keyword>
<evidence type="ECO:0000256" key="1">
    <source>
        <dbReference type="SAM" id="MobiDB-lite"/>
    </source>
</evidence>
<feature type="compositionally biased region" description="Pro residues" evidence="1">
    <location>
        <begin position="107"/>
        <end position="120"/>
    </location>
</feature>
<evidence type="ECO:0000313" key="2">
    <source>
        <dbReference type="EMBL" id="KEH19630.1"/>
    </source>
</evidence>
<organism evidence="2 4">
    <name type="scientific">Medicago truncatula</name>
    <name type="common">Barrel medic</name>
    <name type="synonym">Medicago tribuloides</name>
    <dbReference type="NCBI Taxonomy" id="3880"/>
    <lineage>
        <taxon>Eukaryota</taxon>
        <taxon>Viridiplantae</taxon>
        <taxon>Streptophyta</taxon>
        <taxon>Embryophyta</taxon>
        <taxon>Tracheophyta</taxon>
        <taxon>Spermatophyta</taxon>
        <taxon>Magnoliopsida</taxon>
        <taxon>eudicotyledons</taxon>
        <taxon>Gunneridae</taxon>
        <taxon>Pentapetalae</taxon>
        <taxon>rosids</taxon>
        <taxon>fabids</taxon>
        <taxon>Fabales</taxon>
        <taxon>Fabaceae</taxon>
        <taxon>Papilionoideae</taxon>
        <taxon>50 kb inversion clade</taxon>
        <taxon>NPAAA clade</taxon>
        <taxon>Hologalegina</taxon>
        <taxon>IRL clade</taxon>
        <taxon>Trifolieae</taxon>
        <taxon>Medicago</taxon>
    </lineage>
</organism>
<feature type="region of interest" description="Disordered" evidence="1">
    <location>
        <begin position="39"/>
        <end position="125"/>
    </location>
</feature>
<dbReference type="Proteomes" id="UP000002051">
    <property type="component" value="Chromosome 8"/>
</dbReference>
<name>A0A072U1E9_MEDTR</name>
<accession>A0A072U1E9</accession>
<feature type="compositionally biased region" description="Low complexity" evidence="1">
    <location>
        <begin position="83"/>
        <end position="97"/>
    </location>
</feature>
<dbReference type="HOGENOM" id="CLU_861575_0_0_1"/>
<feature type="region of interest" description="Disordered" evidence="1">
    <location>
        <begin position="296"/>
        <end position="323"/>
    </location>
</feature>
<evidence type="ECO:0000313" key="3">
    <source>
        <dbReference type="EnsemblPlants" id="KEH19630"/>
    </source>
</evidence>
<reference evidence="3" key="3">
    <citation type="submission" date="2015-04" db="UniProtKB">
        <authorList>
            <consortium name="EnsemblPlants"/>
        </authorList>
    </citation>
    <scope>IDENTIFICATION</scope>
    <source>
        <strain evidence="3">cv. Jemalong A17</strain>
    </source>
</reference>
<sequence>MYQCTDQNDSFLTILQAQFKDADYNMKLNLKEQFRQFVLPETTSMRPPPNKVTTKGAPKKDKQRIRSTRQSLSLWEIVDSQEQETQGSQTRSTGTSRKSARKSNMSPTPPKPTPKNPNKPTPVKVNIPHKDQIPIWMPKFIEKVTDVPGDGHCWRYKEVLDALSYAGIGNAPRYKWMTMLDMDFLIAQKFNQPIVVLSTGLGPSATYFPLCGPPPPPSISLLMFLAYVNDNHFMTLDLKDGCPNPPTCNLWRRHHREDADSWPDRYASRMVDYNELSRAASQAVVEDDEELYIIENLDPDERVGPGPGVKAENDDSSIDLSAP</sequence>